<dbReference type="InterPro" id="IPR004017">
    <property type="entry name" value="Cys_rich_dom"/>
</dbReference>
<dbReference type="GO" id="GO:0051536">
    <property type="term" value="F:iron-sulfur cluster binding"/>
    <property type="evidence" value="ECO:0007669"/>
    <property type="project" value="UniProtKB-KW"/>
</dbReference>
<evidence type="ECO:0000256" key="5">
    <source>
        <dbReference type="ARBA" id="ARBA00022989"/>
    </source>
</evidence>
<dbReference type="InterPro" id="IPR015414">
    <property type="entry name" value="TMEM64"/>
</dbReference>
<dbReference type="GO" id="GO:0016491">
    <property type="term" value="F:oxidoreductase activity"/>
    <property type="evidence" value="ECO:0007669"/>
    <property type="project" value="UniProtKB-ARBA"/>
</dbReference>
<dbReference type="EMBL" id="VZQZ01000011">
    <property type="protein sequence ID" value="KAB0663915.1"/>
    <property type="molecule type" value="Genomic_DNA"/>
</dbReference>
<evidence type="ECO:0000256" key="9">
    <source>
        <dbReference type="SAM" id="Phobius"/>
    </source>
</evidence>
<feature type="transmembrane region" description="Helical" evidence="9">
    <location>
        <begin position="785"/>
        <end position="805"/>
    </location>
</feature>
<dbReference type="SUPFAM" id="SSF46548">
    <property type="entry name" value="alpha-helical ferredoxin"/>
    <property type="match status" value="1"/>
</dbReference>
<feature type="domain" description="4Fe-4S ferredoxin-type" evidence="10">
    <location>
        <begin position="54"/>
        <end position="83"/>
    </location>
</feature>
<dbReference type="Proteomes" id="UP000420562">
    <property type="component" value="Unassembled WGS sequence"/>
</dbReference>
<dbReference type="Pfam" id="PF02754">
    <property type="entry name" value="CCG"/>
    <property type="match status" value="2"/>
</dbReference>
<dbReference type="InterPro" id="IPR032816">
    <property type="entry name" value="VTT_dom"/>
</dbReference>
<keyword evidence="3 9" id="KW-0812">Transmembrane</keyword>
<dbReference type="PROSITE" id="PS51379">
    <property type="entry name" value="4FE4S_FER_2"/>
    <property type="match status" value="1"/>
</dbReference>
<comment type="subcellular location">
    <subcellularLocation>
        <location evidence="1">Cell membrane</location>
        <topology evidence="1">Multi-pass membrane protein</topology>
    </subcellularLocation>
</comment>
<keyword evidence="12" id="KW-1185">Reference proteome</keyword>
<comment type="caution">
    <text evidence="11">The sequence shown here is derived from an EMBL/GenBank/DDBJ whole genome shotgun (WGS) entry which is preliminary data.</text>
</comment>
<feature type="transmembrane region" description="Helical" evidence="9">
    <location>
        <begin position="753"/>
        <end position="779"/>
    </location>
</feature>
<organism evidence="11 12">
    <name type="scientific">Oryzomonas japonica</name>
    <dbReference type="NCBI Taxonomy" id="2603858"/>
    <lineage>
        <taxon>Bacteria</taxon>
        <taxon>Pseudomonadati</taxon>
        <taxon>Thermodesulfobacteriota</taxon>
        <taxon>Desulfuromonadia</taxon>
        <taxon>Geobacterales</taxon>
        <taxon>Geobacteraceae</taxon>
        <taxon>Oryzomonas</taxon>
    </lineage>
</organism>
<evidence type="ECO:0000256" key="4">
    <source>
        <dbReference type="ARBA" id="ARBA00022723"/>
    </source>
</evidence>
<dbReference type="Pfam" id="PF13534">
    <property type="entry name" value="Fer4_17"/>
    <property type="match status" value="1"/>
</dbReference>
<keyword evidence="5 9" id="KW-1133">Transmembrane helix</keyword>
<protein>
    <recommendedName>
        <fullName evidence="10">4Fe-4S ferredoxin-type domain-containing protein</fullName>
    </recommendedName>
</protein>
<name>A0A7J4ZMT5_9BACT</name>
<feature type="transmembrane region" description="Helical" evidence="9">
    <location>
        <begin position="672"/>
        <end position="691"/>
    </location>
</feature>
<feature type="transmembrane region" description="Helical" evidence="9">
    <location>
        <begin position="534"/>
        <end position="556"/>
    </location>
</feature>
<dbReference type="PROSITE" id="PS00198">
    <property type="entry name" value="4FE4S_FER_1"/>
    <property type="match status" value="1"/>
</dbReference>
<evidence type="ECO:0000313" key="11">
    <source>
        <dbReference type="EMBL" id="KAB0663915.1"/>
    </source>
</evidence>
<keyword evidence="7" id="KW-0411">Iron-sulfur</keyword>
<dbReference type="InterPro" id="IPR009051">
    <property type="entry name" value="Helical_ferredxn"/>
</dbReference>
<feature type="transmembrane region" description="Helical" evidence="9">
    <location>
        <begin position="608"/>
        <end position="626"/>
    </location>
</feature>
<feature type="transmembrane region" description="Helical" evidence="9">
    <location>
        <begin position="452"/>
        <end position="474"/>
    </location>
</feature>
<keyword evidence="2" id="KW-1003">Cell membrane</keyword>
<sequence>MQSETGTLRPQLAALLADEISGCTGCGVCVGECGFLKLYGSPRDIARSYDPDDPKKNVVCFECSLCGLCSAVCPSGVKPQALFLEMRREAIDRGFGSFREHKGLLGYERTGTSRRFSWYGLPEGCTTIFFPGCALPGTRPSVTVAVYERLKEAFPDLGLVLDCCTKPSHDLGREQYFSQMFGEMVAWLESHGIQRVLVACPNCYKVFTEYAPQFQTETVYERLAGIMPETTAEATSSPVAIHDPCVIRFASAPQEAARGLVSRSGRVIAEMSHTRTRTLCCGEGGTVGALAPDLADAWGELRVGEAAGRQVVTYCAGCANHLGKRLKVSHVLDLLFNASKPSSGPITYVNRLRLKSRFKRIVPAVISRERTVPGGGSGMLRPLLFLGVMIAAIVLVRASGAGQYLEPERLRALFSGFGIVAPLVYIAIYTVAPALMLPGLPLSMAGATVFGPVWGVVYTIIGATLGACAAFLIARYAARNWVERQLVGSRWNKLDSETAQNGWKAVAFTRLIPLFPFNLLNFAFGLTKISFPQYAVATFIFMLPGTIAFITFSSSLLGLLKGKVSWEFFVGIALIVAVSLIPRLVKWYRNRERREPRPEVPWSLRRSLQLKAIAAAALAVTAAACYGVVLKYFWALNAYLYTLEFNLLFVAHRLRDGDLAGFVEYLKPMSSARAAGIALVCQAMHTFAFPFSPLRTTAAFAAAFGTPTGLAYVGCAGLVVTGLSALLGRFCLGDLAPLHYRHRGLAPRTPPPAWAVWCAGAMAAIPGFPLLLCGLWIGGFRIQPGRSVAAITAGLVVRMLLSLAAY</sequence>
<dbReference type="PANTHER" id="PTHR12677:SF59">
    <property type="entry name" value="GOLGI APPARATUS MEMBRANE PROTEIN TVP38-RELATED"/>
    <property type="match status" value="1"/>
</dbReference>
<dbReference type="PANTHER" id="PTHR12677">
    <property type="entry name" value="GOLGI APPARATUS MEMBRANE PROTEIN TVP38-RELATED"/>
    <property type="match status" value="1"/>
</dbReference>
<evidence type="ECO:0000313" key="12">
    <source>
        <dbReference type="Proteomes" id="UP000420562"/>
    </source>
</evidence>
<gene>
    <name evidence="11" type="ORF">F6V25_15670</name>
</gene>
<keyword evidence="8 9" id="KW-0472">Membrane</keyword>
<evidence type="ECO:0000256" key="2">
    <source>
        <dbReference type="ARBA" id="ARBA00022475"/>
    </source>
</evidence>
<dbReference type="AlphaFoldDB" id="A0A7J4ZMT5"/>
<dbReference type="InterPro" id="IPR017896">
    <property type="entry name" value="4Fe4S_Fe-S-bd"/>
</dbReference>
<reference evidence="11 12" key="1">
    <citation type="submission" date="2019-09" db="EMBL/GenBank/DDBJ databases">
        <title>Geobacter sp. Red96, a novel strain isolated from paddy soil.</title>
        <authorList>
            <person name="Xu Z."/>
            <person name="Masuda Y."/>
            <person name="Itoh H."/>
            <person name="Senoo K."/>
        </authorList>
    </citation>
    <scope>NUCLEOTIDE SEQUENCE [LARGE SCALE GENOMIC DNA]</scope>
    <source>
        <strain evidence="11 12">Red96</strain>
    </source>
</reference>
<evidence type="ECO:0000256" key="3">
    <source>
        <dbReference type="ARBA" id="ARBA00022692"/>
    </source>
</evidence>
<dbReference type="GO" id="GO:0046872">
    <property type="term" value="F:metal ion binding"/>
    <property type="evidence" value="ECO:0007669"/>
    <property type="project" value="UniProtKB-KW"/>
</dbReference>
<accession>A0A7J4ZMT5</accession>
<dbReference type="GO" id="GO:0005886">
    <property type="term" value="C:plasma membrane"/>
    <property type="evidence" value="ECO:0007669"/>
    <property type="project" value="UniProtKB-SubCell"/>
</dbReference>
<dbReference type="Gene3D" id="1.10.1060.10">
    <property type="entry name" value="Alpha-helical ferredoxin"/>
    <property type="match status" value="1"/>
</dbReference>
<feature type="transmembrane region" description="Helical" evidence="9">
    <location>
        <begin position="568"/>
        <end position="588"/>
    </location>
</feature>
<evidence type="ECO:0000256" key="8">
    <source>
        <dbReference type="ARBA" id="ARBA00023136"/>
    </source>
</evidence>
<feature type="transmembrane region" description="Helical" evidence="9">
    <location>
        <begin position="410"/>
        <end position="432"/>
    </location>
</feature>
<proteinExistence type="predicted"/>
<evidence type="ECO:0000256" key="7">
    <source>
        <dbReference type="ARBA" id="ARBA00023014"/>
    </source>
</evidence>
<feature type="transmembrane region" description="Helical" evidence="9">
    <location>
        <begin position="379"/>
        <end position="398"/>
    </location>
</feature>
<evidence type="ECO:0000256" key="1">
    <source>
        <dbReference type="ARBA" id="ARBA00004651"/>
    </source>
</evidence>
<dbReference type="Pfam" id="PF09335">
    <property type="entry name" value="VTT_dom"/>
    <property type="match status" value="1"/>
</dbReference>
<evidence type="ECO:0000259" key="10">
    <source>
        <dbReference type="PROSITE" id="PS51379"/>
    </source>
</evidence>
<keyword evidence="4" id="KW-0479">Metal-binding</keyword>
<keyword evidence="6" id="KW-0408">Iron</keyword>
<dbReference type="InterPro" id="IPR017900">
    <property type="entry name" value="4Fe4S_Fe_S_CS"/>
</dbReference>
<evidence type="ECO:0000256" key="6">
    <source>
        <dbReference type="ARBA" id="ARBA00023004"/>
    </source>
</evidence>